<keyword evidence="1" id="KW-0862">Zinc</keyword>
<evidence type="ECO:0000259" key="3">
    <source>
        <dbReference type="PROSITE" id="PS50103"/>
    </source>
</evidence>
<dbReference type="PROSITE" id="PS50103">
    <property type="entry name" value="ZF_C3H1"/>
    <property type="match status" value="1"/>
</dbReference>
<sequence length="835" mass="89914">MDNIGGYVARNCNFSRLNGALSDLFHDTKSSVSSTDGNHPACAPSDGRGQRRHEPLEMRPFCQGQTDEDDRTESIIAGPRDYVAEDMSPVRESDDPEIVPGSAFLPFLDALPLGRIVRQAASSRTDSLKGSQLHEEKSLFRVSTYGHPAAVEQGTRDPSAVMLLRMLANSSPVEGLSSGLSPDSSADLDECFAAKPKALQPEMLLADPSGVSPRCSSNLGDHGPAKTFWRTDEASRPDFYEVGVGNGEMPAYSVQRHQDSLLTRQYGNPSNTVQENGPNCDIQGRNPASGADDTRVFEAFMTRLEAANGRPEGATTRATCDEFEGFVTHFPRTKNIVPLSLPTSPRDQRIPHLVQHRFSDVTHDANRGTSTPVFGHSESETSSSFVVAAEKGAGAPHPHLMIHKVESPVAERLKEPKAFATGLVNISPGEFPGVETENHGTTSHTNAVFGRQQIFPGSAPLQVAFASSGVHGSVGCDGSACISGMLWGQRRSLAAPVQAGCSGKPPVPFVSNDSALASSHESSVAYRCRFPREGSNVSVSVLQAAHECEDEIGSPCSAGVSERPSSRTNGQPASGGGIRQNCTLRTSVQFSAGDRDFGNSTNILANSPASSACRRAYEGYHGMNMNPCGNFSRKEQHCCSALTPDLRSQYDKLNSEKDVPIPQPQVCSADLDRLRHDIPPDRSLTDEVRKLNKREPYSDGLAEKSPKSMEQASVVARLPGYAEDEFALVGDERVPTEEKSDPVAYPVSGATTDAGGAQHPNDCRPCAFFWGQGCHKGAACRFCHENHGPRKKKPMKDQKNLMIIARPDGKLEFIRCSLQEALKACSQAMCVHNAV</sequence>
<accession>A0A086JDI2</accession>
<evidence type="ECO:0000256" key="1">
    <source>
        <dbReference type="PROSITE-ProRule" id="PRU00723"/>
    </source>
</evidence>
<feature type="domain" description="C3H1-type" evidence="3">
    <location>
        <begin position="760"/>
        <end position="787"/>
    </location>
</feature>
<dbReference type="Proteomes" id="UP000028828">
    <property type="component" value="Unassembled WGS sequence"/>
</dbReference>
<evidence type="ECO:0000313" key="5">
    <source>
        <dbReference type="Proteomes" id="UP000028828"/>
    </source>
</evidence>
<name>A0A086JDI2_TOXGO</name>
<feature type="region of interest" description="Disordered" evidence="2">
    <location>
        <begin position="555"/>
        <end position="579"/>
    </location>
</feature>
<gene>
    <name evidence="4" type="ORF">TGP89_306510</name>
</gene>
<evidence type="ECO:0000313" key="4">
    <source>
        <dbReference type="EMBL" id="KFG30200.1"/>
    </source>
</evidence>
<dbReference type="AlphaFoldDB" id="A0A086JDI2"/>
<dbReference type="OrthoDB" id="329814at2759"/>
<protein>
    <recommendedName>
        <fullName evidence="3">C3H1-type domain-containing protein</fullName>
    </recommendedName>
</protein>
<feature type="compositionally biased region" description="Basic and acidic residues" evidence="2">
    <location>
        <begin position="675"/>
        <end position="707"/>
    </location>
</feature>
<dbReference type="EMBL" id="AEYI02002088">
    <property type="protein sequence ID" value="KFG30200.1"/>
    <property type="molecule type" value="Genomic_DNA"/>
</dbReference>
<organism evidence="4 5">
    <name type="scientific">Toxoplasma gondii p89</name>
    <dbReference type="NCBI Taxonomy" id="943119"/>
    <lineage>
        <taxon>Eukaryota</taxon>
        <taxon>Sar</taxon>
        <taxon>Alveolata</taxon>
        <taxon>Apicomplexa</taxon>
        <taxon>Conoidasida</taxon>
        <taxon>Coccidia</taxon>
        <taxon>Eucoccidiorida</taxon>
        <taxon>Eimeriorina</taxon>
        <taxon>Sarcocystidae</taxon>
        <taxon>Toxoplasma</taxon>
    </lineage>
</organism>
<dbReference type="VEuPathDB" id="ToxoDB:TGP89_306510"/>
<feature type="region of interest" description="Disordered" evidence="2">
    <location>
        <begin position="675"/>
        <end position="710"/>
    </location>
</feature>
<keyword evidence="1" id="KW-0863">Zinc-finger</keyword>
<feature type="zinc finger region" description="C3H1-type" evidence="1">
    <location>
        <begin position="760"/>
        <end position="787"/>
    </location>
</feature>
<feature type="compositionally biased region" description="Basic and acidic residues" evidence="2">
    <location>
        <begin position="48"/>
        <end position="57"/>
    </location>
</feature>
<feature type="region of interest" description="Disordered" evidence="2">
    <location>
        <begin position="270"/>
        <end position="291"/>
    </location>
</feature>
<feature type="region of interest" description="Disordered" evidence="2">
    <location>
        <begin position="29"/>
        <end position="70"/>
    </location>
</feature>
<dbReference type="InterPro" id="IPR000571">
    <property type="entry name" value="Znf_CCCH"/>
</dbReference>
<comment type="caution">
    <text evidence="4">The sequence shown here is derived from an EMBL/GenBank/DDBJ whole genome shotgun (WGS) entry which is preliminary data.</text>
</comment>
<evidence type="ECO:0000256" key="2">
    <source>
        <dbReference type="SAM" id="MobiDB-lite"/>
    </source>
</evidence>
<keyword evidence="1" id="KW-0479">Metal-binding</keyword>
<dbReference type="GO" id="GO:0008270">
    <property type="term" value="F:zinc ion binding"/>
    <property type="evidence" value="ECO:0007669"/>
    <property type="project" value="UniProtKB-KW"/>
</dbReference>
<proteinExistence type="predicted"/>
<reference evidence="4 5" key="1">
    <citation type="submission" date="2014-03" db="EMBL/GenBank/DDBJ databases">
        <authorList>
            <person name="Sibley D."/>
            <person name="Venepally P."/>
            <person name="Karamycheva S."/>
            <person name="Hadjithomas M."/>
            <person name="Khan A."/>
            <person name="Brunk B."/>
            <person name="Roos D."/>
            <person name="Caler E."/>
            <person name="Lorenzi H."/>
        </authorList>
    </citation>
    <scope>NUCLEOTIDE SEQUENCE [LARGE SCALE GENOMIC DNA]</scope>
    <source>
        <strain evidence="5">p89</strain>
    </source>
</reference>